<proteinExistence type="predicted"/>
<reference evidence="1 2" key="1">
    <citation type="submission" date="2014-02" db="EMBL/GenBank/DDBJ databases">
        <title>Genome sequence of Brachybacterium phenoliresistens strain W13A50.</title>
        <authorList>
            <person name="Wang X."/>
        </authorList>
    </citation>
    <scope>NUCLEOTIDE SEQUENCE [LARGE SCALE GENOMIC DNA]</scope>
    <source>
        <strain evidence="1 2">W13A50</strain>
    </source>
</reference>
<evidence type="ECO:0008006" key="3">
    <source>
        <dbReference type="Google" id="ProtNLM"/>
    </source>
</evidence>
<dbReference type="HOGENOM" id="CLU_111966_1_0_11"/>
<dbReference type="Gene3D" id="3.90.1140.10">
    <property type="entry name" value="Cyclic phosphodiesterase"/>
    <property type="match status" value="1"/>
</dbReference>
<dbReference type="Proteomes" id="UP000023067">
    <property type="component" value="Unassembled WGS sequence"/>
</dbReference>
<dbReference type="InterPro" id="IPR009097">
    <property type="entry name" value="Cyclic_Pdiesterase"/>
</dbReference>
<dbReference type="eggNOG" id="COG1514">
    <property type="taxonomic scope" value="Bacteria"/>
</dbReference>
<dbReference type="PATRIC" id="fig|396014.3.peg.364"/>
<accession>Z9JX18</accession>
<dbReference type="PANTHER" id="PTHR40037">
    <property type="entry name" value="PHOSPHOESTERASE YJCG-RELATED"/>
    <property type="match status" value="1"/>
</dbReference>
<comment type="caution">
    <text evidence="1">The sequence shown here is derived from an EMBL/GenBank/DDBJ whole genome shotgun (WGS) entry which is preliminary data.</text>
</comment>
<dbReference type="RefSeq" id="WP_051486395.1">
    <property type="nucleotide sequence ID" value="NZ_BAAAOW010000001.1"/>
</dbReference>
<dbReference type="STRING" id="396014.BF93_06865"/>
<dbReference type="PANTHER" id="PTHR40037:SF1">
    <property type="entry name" value="PHOSPHOESTERASE SAOUHSC_00951-RELATED"/>
    <property type="match status" value="1"/>
</dbReference>
<dbReference type="EMBL" id="JDYK01000002">
    <property type="protein sequence ID" value="EWS82739.1"/>
    <property type="molecule type" value="Genomic_DNA"/>
</dbReference>
<dbReference type="OrthoDB" id="2082235at2"/>
<protein>
    <recommendedName>
        <fullName evidence="3">2'-5' RNA ligase</fullName>
    </recommendedName>
</protein>
<dbReference type="Pfam" id="PF13563">
    <property type="entry name" value="2_5_RNA_ligase2"/>
    <property type="match status" value="1"/>
</dbReference>
<dbReference type="AlphaFoldDB" id="Z9JX18"/>
<organism evidence="1 2">
    <name type="scientific">Brachybacterium phenoliresistens</name>
    <dbReference type="NCBI Taxonomy" id="396014"/>
    <lineage>
        <taxon>Bacteria</taxon>
        <taxon>Bacillati</taxon>
        <taxon>Actinomycetota</taxon>
        <taxon>Actinomycetes</taxon>
        <taxon>Micrococcales</taxon>
        <taxon>Dermabacteraceae</taxon>
        <taxon>Brachybacterium</taxon>
    </lineage>
</organism>
<name>Z9JX18_9MICO</name>
<dbReference type="InterPro" id="IPR050580">
    <property type="entry name" value="2H_phosphoesterase_YjcG-like"/>
</dbReference>
<sequence length="178" mass="19444">MTVDEEQSVLLLRVPAAEAAVGEHRRRLDAAAQDGIPAHVTILFPLPAPSRLREEDEESLRTIFRRTPPFDLAGTSTAWFAQRVLYVALEDDAPVRALTAEVAAAFPEHPPYAGAVPLADVVPHLTIGHDAPAPQLRAAEAAVRERLPFSQRIDHAELWAGADGPWRHCRSYPLGGSR</sequence>
<dbReference type="SUPFAM" id="SSF55144">
    <property type="entry name" value="LigT-like"/>
    <property type="match status" value="1"/>
</dbReference>
<evidence type="ECO:0000313" key="1">
    <source>
        <dbReference type="EMBL" id="EWS82739.1"/>
    </source>
</evidence>
<keyword evidence="2" id="KW-1185">Reference proteome</keyword>
<gene>
    <name evidence="1" type="ORF">BF93_06865</name>
</gene>
<evidence type="ECO:0000313" key="2">
    <source>
        <dbReference type="Proteomes" id="UP000023067"/>
    </source>
</evidence>